<dbReference type="Pfam" id="PF02852">
    <property type="entry name" value="Pyr_redox_dim"/>
    <property type="match status" value="1"/>
</dbReference>
<evidence type="ECO:0000256" key="1">
    <source>
        <dbReference type="ARBA" id="ARBA00001974"/>
    </source>
</evidence>
<keyword evidence="4" id="KW-0274">FAD</keyword>
<comment type="caution">
    <text evidence="10">The sequence shown here is derived from an EMBL/GenBank/DDBJ whole genome shotgun (WGS) entry which is preliminary data.</text>
</comment>
<evidence type="ECO:0000256" key="4">
    <source>
        <dbReference type="ARBA" id="ARBA00022827"/>
    </source>
</evidence>
<dbReference type="PANTHER" id="PTHR43429">
    <property type="entry name" value="PYRIDINE NUCLEOTIDE-DISULFIDE OXIDOREDUCTASE DOMAIN-CONTAINING"/>
    <property type="match status" value="1"/>
</dbReference>
<dbReference type="AlphaFoldDB" id="A0A2I1JWV0"/>
<dbReference type="EMBL" id="PKHE01000019">
    <property type="protein sequence ID" value="PKY87849.1"/>
    <property type="molecule type" value="Genomic_DNA"/>
</dbReference>
<proteinExistence type="inferred from homology"/>
<dbReference type="InterPro" id="IPR050260">
    <property type="entry name" value="FAD-bd_OxRdtase"/>
</dbReference>
<evidence type="ECO:0000313" key="10">
    <source>
        <dbReference type="EMBL" id="PKY87849.1"/>
    </source>
</evidence>
<evidence type="ECO:0000259" key="9">
    <source>
        <dbReference type="Pfam" id="PF07992"/>
    </source>
</evidence>
<organism evidence="10 11">
    <name type="scientific">Falseniella ignava</name>
    <dbReference type="NCBI Taxonomy" id="137730"/>
    <lineage>
        <taxon>Bacteria</taxon>
        <taxon>Bacillati</taxon>
        <taxon>Bacillota</taxon>
        <taxon>Bacilli</taxon>
        <taxon>Lactobacillales</taxon>
        <taxon>Aerococcaceae</taxon>
        <taxon>Falseniella</taxon>
    </lineage>
</organism>
<dbReference type="Gene3D" id="3.30.390.30">
    <property type="match status" value="1"/>
</dbReference>
<comment type="cofactor">
    <cofactor evidence="1">
        <name>FAD</name>
        <dbReference type="ChEBI" id="CHEBI:57692"/>
    </cofactor>
</comment>
<evidence type="ECO:0000256" key="3">
    <source>
        <dbReference type="ARBA" id="ARBA00022630"/>
    </source>
</evidence>
<dbReference type="PRINTS" id="PR00368">
    <property type="entry name" value="FADPNR"/>
</dbReference>
<sequence>MHIHCGSDVVGVDPEAKTVTVKDHDGEHQESYDKLLLSPGGVAVKPPLEGVDLDGITTFRGPEDTQAVKDAMKTAKTAVVVGGGYIGLEVAEALALEGIETTIVDLADRILNTYLDTEFTDILTEHARQKGVKFVGGERVEKFTGNEAGHVQSVVTDKGEYAADLVVLSMGVKPDAGWLKDTLKMDDHGYIEVDEYLQTSADDVYAGGDSTYIPYGPTGKPFPIALATMARRQGVVAAMNALGHPMKMPSMNGTSALRYFDYNFVTTGLSSSNADQYDGEVASTYVVEKRYPDFMRQEDNEIMMKIFYDARSHRILGGQLMSKHDVSDGIVALSIAISSEWTLEQLALADIHFQPNFDRPWHYLNVLAMAALDWPFSGADKLLF</sequence>
<evidence type="ECO:0000256" key="5">
    <source>
        <dbReference type="ARBA" id="ARBA00023002"/>
    </source>
</evidence>
<dbReference type="SUPFAM" id="SSF55424">
    <property type="entry name" value="FAD/NAD-linked reductases, dimerisation (C-terminal) domain"/>
    <property type="match status" value="1"/>
</dbReference>
<dbReference type="PRINTS" id="PR00411">
    <property type="entry name" value="PNDRDTASEI"/>
</dbReference>
<comment type="similarity">
    <text evidence="2">Belongs to the class-III pyridine nucleotide-disulfide oxidoreductase family.</text>
</comment>
<evidence type="ECO:0000256" key="2">
    <source>
        <dbReference type="ARBA" id="ARBA00009130"/>
    </source>
</evidence>
<feature type="domain" description="FAD/NAD(P)-binding" evidence="9">
    <location>
        <begin position="4"/>
        <end position="234"/>
    </location>
</feature>
<protein>
    <submittedName>
        <fullName evidence="10">NADH peroxidase</fullName>
    </submittedName>
</protein>
<dbReference type="Proteomes" id="UP000234384">
    <property type="component" value="Unassembled WGS sequence"/>
</dbReference>
<keyword evidence="3" id="KW-0285">Flavoprotein</keyword>
<evidence type="ECO:0000256" key="6">
    <source>
        <dbReference type="ARBA" id="ARBA00023097"/>
    </source>
</evidence>
<dbReference type="PANTHER" id="PTHR43429:SF1">
    <property type="entry name" value="NAD(P)H SULFUR OXIDOREDUCTASE (COA-DEPENDENT)"/>
    <property type="match status" value="1"/>
</dbReference>
<keyword evidence="7" id="KW-0676">Redox-active center</keyword>
<dbReference type="InterPro" id="IPR004099">
    <property type="entry name" value="Pyr_nucl-diS_OxRdtase_dimer"/>
</dbReference>
<dbReference type="InterPro" id="IPR023753">
    <property type="entry name" value="FAD/NAD-binding_dom"/>
</dbReference>
<dbReference type="Pfam" id="PF07992">
    <property type="entry name" value="Pyr_redox_2"/>
    <property type="match status" value="1"/>
</dbReference>
<dbReference type="InterPro" id="IPR036188">
    <property type="entry name" value="FAD/NAD-bd_sf"/>
</dbReference>
<gene>
    <name evidence="10" type="ORF">CYJ57_06545</name>
</gene>
<feature type="domain" description="Pyridine nucleotide-disulphide oxidoreductase dimerisation" evidence="8">
    <location>
        <begin position="257"/>
        <end position="358"/>
    </location>
</feature>
<name>A0A2I1JWV0_9LACT</name>
<dbReference type="Gene3D" id="3.50.50.60">
    <property type="entry name" value="FAD/NAD(P)-binding domain"/>
    <property type="match status" value="2"/>
</dbReference>
<evidence type="ECO:0000259" key="8">
    <source>
        <dbReference type="Pfam" id="PF02852"/>
    </source>
</evidence>
<dbReference type="OrthoDB" id="9802028at2"/>
<reference evidence="10 11" key="1">
    <citation type="submission" date="2017-12" db="EMBL/GenBank/DDBJ databases">
        <title>Phylogenetic diversity of female urinary microbiome.</title>
        <authorList>
            <person name="Thomas-White K."/>
            <person name="Wolfe A.J."/>
        </authorList>
    </citation>
    <scope>NUCLEOTIDE SEQUENCE [LARGE SCALE GENOMIC DNA]</scope>
    <source>
        <strain evidence="10 11">UMB0898</strain>
    </source>
</reference>
<evidence type="ECO:0000256" key="7">
    <source>
        <dbReference type="ARBA" id="ARBA00023284"/>
    </source>
</evidence>
<keyword evidence="5" id="KW-0560">Oxidoreductase</keyword>
<dbReference type="GO" id="GO:0004601">
    <property type="term" value="F:peroxidase activity"/>
    <property type="evidence" value="ECO:0007669"/>
    <property type="project" value="UniProtKB-KW"/>
</dbReference>
<keyword evidence="10" id="KW-0575">Peroxidase</keyword>
<evidence type="ECO:0000313" key="11">
    <source>
        <dbReference type="Proteomes" id="UP000234384"/>
    </source>
</evidence>
<accession>A0A2I1JWV0</accession>
<dbReference type="InterPro" id="IPR016156">
    <property type="entry name" value="FAD/NAD-linked_Rdtase_dimer_sf"/>
</dbReference>
<keyword evidence="6" id="KW-0558">Oxidation</keyword>
<dbReference type="SUPFAM" id="SSF51905">
    <property type="entry name" value="FAD/NAD(P)-binding domain"/>
    <property type="match status" value="1"/>
</dbReference>